<evidence type="ECO:0000256" key="2">
    <source>
        <dbReference type="ARBA" id="ARBA00023125"/>
    </source>
</evidence>
<sequence length="144" mass="15755">MEIDPEPADVPQQMLEALSPLLNLMRAARSISPGKLGILNTLATEGQASATGLRQAIGISQQAISLTTKELESLGLIQRHRDEADRRKLWFQLTDAGRQKLDHEIQLGQTALMQAIGENLSNEELSLIRAALPVLKKITTAVRP</sequence>
<keyword evidence="2" id="KW-0238">DNA-binding</keyword>
<dbReference type="InterPro" id="IPR023187">
    <property type="entry name" value="Tscrpt_reg_MarR-type_CS"/>
</dbReference>
<dbReference type="InterPro" id="IPR036390">
    <property type="entry name" value="WH_DNA-bd_sf"/>
</dbReference>
<proteinExistence type="predicted"/>
<dbReference type="EMBL" id="PNQX01000004">
    <property type="protein sequence ID" value="PMQ18719.1"/>
    <property type="molecule type" value="Genomic_DNA"/>
</dbReference>
<dbReference type="GO" id="GO:0003677">
    <property type="term" value="F:DNA binding"/>
    <property type="evidence" value="ECO:0007669"/>
    <property type="project" value="UniProtKB-KW"/>
</dbReference>
<evidence type="ECO:0000313" key="6">
    <source>
        <dbReference type="Proteomes" id="UP000235739"/>
    </source>
</evidence>
<evidence type="ECO:0000256" key="3">
    <source>
        <dbReference type="ARBA" id="ARBA00023163"/>
    </source>
</evidence>
<dbReference type="AlphaFoldDB" id="A0A2N7RXU7"/>
<keyword evidence="1" id="KW-0805">Transcription regulation</keyword>
<dbReference type="RefSeq" id="WP_102599258.1">
    <property type="nucleotide sequence ID" value="NZ_JBQDJG010000057.1"/>
</dbReference>
<dbReference type="PRINTS" id="PR00598">
    <property type="entry name" value="HTHMARR"/>
</dbReference>
<evidence type="ECO:0000259" key="4">
    <source>
        <dbReference type="PROSITE" id="PS50995"/>
    </source>
</evidence>
<dbReference type="Pfam" id="PF12802">
    <property type="entry name" value="MarR_2"/>
    <property type="match status" value="1"/>
</dbReference>
<dbReference type="InterPro" id="IPR000835">
    <property type="entry name" value="HTH_MarR-typ"/>
</dbReference>
<reference evidence="5 6" key="1">
    <citation type="journal article" date="2017" name="Elife">
        <title>Extensive horizontal gene transfer in cheese-associated bacteria.</title>
        <authorList>
            <person name="Bonham K.S."/>
            <person name="Wolfe B.E."/>
            <person name="Dutton R.J."/>
        </authorList>
    </citation>
    <scope>NUCLEOTIDE SEQUENCE [LARGE SCALE GENOMIC DNA]</scope>
    <source>
        <strain evidence="5 6">JB182</strain>
    </source>
</reference>
<dbReference type="PROSITE" id="PS50995">
    <property type="entry name" value="HTH_MARR_2"/>
    <property type="match status" value="1"/>
</dbReference>
<dbReference type="PROSITE" id="PS01117">
    <property type="entry name" value="HTH_MARR_1"/>
    <property type="match status" value="1"/>
</dbReference>
<accession>A0A2N7RXU7</accession>
<dbReference type="GO" id="GO:0003700">
    <property type="term" value="F:DNA-binding transcription factor activity"/>
    <property type="evidence" value="ECO:0007669"/>
    <property type="project" value="InterPro"/>
</dbReference>
<keyword evidence="3" id="KW-0804">Transcription</keyword>
<evidence type="ECO:0000256" key="1">
    <source>
        <dbReference type="ARBA" id="ARBA00023015"/>
    </source>
</evidence>
<name>A0A2N7RXU7_9MICC</name>
<gene>
    <name evidence="5" type="ORF">CIK84_18230</name>
</gene>
<dbReference type="PANTHER" id="PTHR42756">
    <property type="entry name" value="TRANSCRIPTIONAL REGULATOR, MARR"/>
    <property type="match status" value="1"/>
</dbReference>
<feature type="domain" description="HTH marR-type" evidence="4">
    <location>
        <begin position="1"/>
        <end position="137"/>
    </location>
</feature>
<dbReference type="Gene3D" id="1.10.10.10">
    <property type="entry name" value="Winged helix-like DNA-binding domain superfamily/Winged helix DNA-binding domain"/>
    <property type="match status" value="1"/>
</dbReference>
<dbReference type="SUPFAM" id="SSF46785">
    <property type="entry name" value="Winged helix' DNA-binding domain"/>
    <property type="match status" value="1"/>
</dbReference>
<dbReference type="InterPro" id="IPR036388">
    <property type="entry name" value="WH-like_DNA-bd_sf"/>
</dbReference>
<comment type="caution">
    <text evidence="5">The sequence shown here is derived from an EMBL/GenBank/DDBJ whole genome shotgun (WGS) entry which is preliminary data.</text>
</comment>
<organism evidence="5 6">
    <name type="scientific">Glutamicibacter arilaitensis</name>
    <dbReference type="NCBI Taxonomy" id="256701"/>
    <lineage>
        <taxon>Bacteria</taxon>
        <taxon>Bacillati</taxon>
        <taxon>Actinomycetota</taxon>
        <taxon>Actinomycetes</taxon>
        <taxon>Micrococcales</taxon>
        <taxon>Micrococcaceae</taxon>
        <taxon>Glutamicibacter</taxon>
    </lineage>
</organism>
<dbReference type="PANTHER" id="PTHR42756:SF1">
    <property type="entry name" value="TRANSCRIPTIONAL REPRESSOR OF EMRAB OPERON"/>
    <property type="match status" value="1"/>
</dbReference>
<protein>
    <submittedName>
        <fullName evidence="5">MarR family transcriptional regulator</fullName>
    </submittedName>
</protein>
<dbReference type="SMART" id="SM00347">
    <property type="entry name" value="HTH_MARR"/>
    <property type="match status" value="1"/>
</dbReference>
<evidence type="ECO:0000313" key="5">
    <source>
        <dbReference type="EMBL" id="PMQ18719.1"/>
    </source>
</evidence>
<dbReference type="Proteomes" id="UP000235739">
    <property type="component" value="Unassembled WGS sequence"/>
</dbReference>